<dbReference type="PANTHER" id="PTHR37809">
    <property type="entry name" value="RIBOSOMAL PROTEIN S12 METHYLTHIOTRANSFERASE ACCESSORY FACTOR YCAO"/>
    <property type="match status" value="1"/>
</dbReference>
<dbReference type="PANTHER" id="PTHR37809:SF1">
    <property type="entry name" value="RIBOSOMAL PROTEIN S12 METHYLTHIOTRANSFERASE ACCESSORY FACTOR YCAO"/>
    <property type="match status" value="1"/>
</dbReference>
<dbReference type="Gene3D" id="3.30.160.660">
    <property type="match status" value="1"/>
</dbReference>
<feature type="compositionally biased region" description="Low complexity" evidence="1">
    <location>
        <begin position="197"/>
        <end position="229"/>
    </location>
</feature>
<feature type="region of interest" description="Disordered" evidence="1">
    <location>
        <begin position="1"/>
        <end position="53"/>
    </location>
</feature>
<dbReference type="NCBIfam" id="TIGR03604">
    <property type="entry name" value="TOMM_cyclo_SagD"/>
    <property type="match status" value="1"/>
</dbReference>
<dbReference type="Gene3D" id="3.30.1330.230">
    <property type="match status" value="1"/>
</dbReference>
<dbReference type="InterPro" id="IPR027624">
    <property type="entry name" value="TOMM_cyclo_SagD"/>
</dbReference>
<evidence type="ECO:0000313" key="3">
    <source>
        <dbReference type="EMBL" id="MBN0048022.1"/>
    </source>
</evidence>
<dbReference type="Gene3D" id="3.30.40.250">
    <property type="match status" value="1"/>
</dbReference>
<dbReference type="InterPro" id="IPR003776">
    <property type="entry name" value="YcaO-like_dom"/>
</dbReference>
<keyword evidence="4" id="KW-1185">Reference proteome</keyword>
<evidence type="ECO:0000259" key="2">
    <source>
        <dbReference type="PROSITE" id="PS51664"/>
    </source>
</evidence>
<gene>
    <name evidence="3" type="ORF">JS756_28710</name>
</gene>
<accession>A0ABS2VY19</accession>
<feature type="region of interest" description="Disordered" evidence="1">
    <location>
        <begin position="302"/>
        <end position="333"/>
    </location>
</feature>
<dbReference type="Pfam" id="PF02624">
    <property type="entry name" value="YcaO"/>
    <property type="match status" value="1"/>
</dbReference>
<organism evidence="3 4">
    <name type="scientific">Streptomyces actuosus</name>
    <dbReference type="NCBI Taxonomy" id="1885"/>
    <lineage>
        <taxon>Bacteria</taxon>
        <taxon>Bacillati</taxon>
        <taxon>Actinomycetota</taxon>
        <taxon>Actinomycetes</taxon>
        <taxon>Kitasatosporales</taxon>
        <taxon>Streptomycetaceae</taxon>
        <taxon>Streptomyces</taxon>
    </lineage>
</organism>
<comment type="caution">
    <text evidence="3">The sequence shown here is derived from an EMBL/GenBank/DDBJ whole genome shotgun (WGS) entry which is preliminary data.</text>
</comment>
<evidence type="ECO:0000256" key="1">
    <source>
        <dbReference type="SAM" id="MobiDB-lite"/>
    </source>
</evidence>
<feature type="compositionally biased region" description="Basic and acidic residues" evidence="1">
    <location>
        <begin position="792"/>
        <end position="802"/>
    </location>
</feature>
<dbReference type="RefSeq" id="WP_205386149.1">
    <property type="nucleotide sequence ID" value="NZ_JAFFZS010000032.1"/>
</dbReference>
<name>A0ABS2VY19_STRAS</name>
<sequence>MNAAAGPVPQAPSASAPPVRAAAPEGGPAGGPEARADKIPPTADRPASGPATGAAAEVLAGPDAPAGWDWTGWAQHPGVGVVAVSGAYDRAWEQSVLSTARVRGTGLLSVRVDAGSVLVGPLWLPPEAAGEAGAPPACAGCLVTRRSHRHRPEGEELLRFAAESRAAATPPAPPAPSERPAAAGADTSSPSGHTATAGPVLSAEAAAPARSGPAAPTAPDAPAGVPPTASAAPSGRAPALSGGRRPVPPRPPWLRHAAEVYGAVVAAAPLNPGELVVLRADGSVRRHRLRRTYRCPVCGVPGAPGDASRPPSAPRLRPRPSASSVPTRAGAPFGMDADRMRAALADSGFGPAVRVSRDAHVPFAMSEVRLLGGSPAGHGRARTYGEAEAVAYLEAYERMAGYPHGVAPVTGRSPAELGERALDPARLGGYTDAQLAHPLSRVRPWDADTRMDWVWAHRLRDGRPLLVPADAGFYQYRYPPREPGDRRLNHVLESSSGCALGSSYEEAALHSLLELAERDAFLLAWHRRRPLPEIDPATVRDPQSRLLLHMAGARGFEVRLLAATADIAVPVVWALALRRDGALPAAFSTAGGSPDPEAAVRAALWELAQLTETGLTWDPAAVEPMIADRCLVDDLMDHPRRNADPRLLPRVTEVLGGPVLPLTDAFPDWPGAYARAARGDVTRGLGFVAELYEAAGLPDVLLVDQTTPEHADAGLAVVKAVVPGIVPMCFGQVHQRFTGLRRLLDGLPDPRPAPAPGDGAGPPRGIDVSAVAAPPRPGGPHDGSGPAGSPVDLDHLDPHPFP</sequence>
<feature type="compositionally biased region" description="Low complexity" evidence="1">
    <location>
        <begin position="1"/>
        <end position="26"/>
    </location>
</feature>
<feature type="region of interest" description="Disordered" evidence="1">
    <location>
        <begin position="744"/>
        <end position="802"/>
    </location>
</feature>
<reference evidence="3 4" key="1">
    <citation type="submission" date="2021-02" db="EMBL/GenBank/DDBJ databases">
        <title>Whole genome sequencing of Streptomyces actuosus VRA1.</title>
        <authorList>
            <person name="Sen G."/>
            <person name="Sen A."/>
        </authorList>
    </citation>
    <scope>NUCLEOTIDE SEQUENCE [LARGE SCALE GENOMIC DNA]</scope>
    <source>
        <strain evidence="3 4">VRA1</strain>
    </source>
</reference>
<proteinExistence type="predicted"/>
<feature type="region of interest" description="Disordered" evidence="1">
    <location>
        <begin position="164"/>
        <end position="251"/>
    </location>
</feature>
<protein>
    <submittedName>
        <fullName evidence="3">YcaO-like family protein</fullName>
    </submittedName>
</protein>
<dbReference type="Proteomes" id="UP000788262">
    <property type="component" value="Unassembled WGS sequence"/>
</dbReference>
<feature type="domain" description="YcaO" evidence="2">
    <location>
        <begin position="379"/>
        <end position="758"/>
    </location>
</feature>
<evidence type="ECO:0000313" key="4">
    <source>
        <dbReference type="Proteomes" id="UP000788262"/>
    </source>
</evidence>
<dbReference type="PROSITE" id="PS51664">
    <property type="entry name" value="YCAO"/>
    <property type="match status" value="1"/>
</dbReference>
<dbReference type="EMBL" id="JAFFZS010000032">
    <property type="protein sequence ID" value="MBN0048022.1"/>
    <property type="molecule type" value="Genomic_DNA"/>
</dbReference>